<dbReference type="PANTHER" id="PTHR42951:SF14">
    <property type="entry name" value="METALLO-BETA-LACTAMASE SUPERFAMILY PROTEIN"/>
    <property type="match status" value="1"/>
</dbReference>
<dbReference type="SMART" id="SM00849">
    <property type="entry name" value="Lactamase_B"/>
    <property type="match status" value="1"/>
</dbReference>
<proteinExistence type="predicted"/>
<accession>A0A5D4TZ54</accession>
<dbReference type="InterPro" id="IPR001279">
    <property type="entry name" value="Metallo-B-lactamas"/>
</dbReference>
<name>A0A5D4TZ54_9BACI</name>
<dbReference type="InterPro" id="IPR050855">
    <property type="entry name" value="NDM-1-like"/>
</dbReference>
<keyword evidence="2" id="KW-0378">Hydrolase</keyword>
<dbReference type="AlphaFoldDB" id="A0A5D4TZ54"/>
<comment type="caution">
    <text evidence="2">The sequence shown here is derived from an EMBL/GenBank/DDBJ whole genome shotgun (WGS) entry which is preliminary data.</text>
</comment>
<dbReference type="Gene3D" id="3.60.15.10">
    <property type="entry name" value="Ribonuclease Z/Hydroxyacylglutathione hydrolase-like"/>
    <property type="match status" value="1"/>
</dbReference>
<dbReference type="OrthoDB" id="11380at2"/>
<sequence>MGDLLINCGYRVPYIFGGNDLKLQNLSEHCYAFTGSVTIGYCIKEGKGLLIDSGLDDSSMKKVIKILSNEGLPLDFCVITHAHADHFGGAHFLKKKQGTSLFAPKLEKAIIENSILEPIYLFNGANPINDLRNKFLEGQSVVIDDELKIGENSIGPFTFEVIDLPGHSYGHVGLLVDDVLYAADSYFGRDTLEKHVIPFIIDADQTLDSLEKLLHIPCKGAIPGHGDYEENFVKTVQENIDLHEERMNTLLTLVNGSKEGFAFEKIMKEYLNLHKITVSNVGQWLLFRTSVTAYLTSLERKKLLSFTISNNELVIKPH</sequence>
<evidence type="ECO:0000313" key="3">
    <source>
        <dbReference type="Proteomes" id="UP000324269"/>
    </source>
</evidence>
<organism evidence="2 3">
    <name type="scientific">Rossellomorea aquimaris</name>
    <dbReference type="NCBI Taxonomy" id="189382"/>
    <lineage>
        <taxon>Bacteria</taxon>
        <taxon>Bacillati</taxon>
        <taxon>Bacillota</taxon>
        <taxon>Bacilli</taxon>
        <taxon>Bacillales</taxon>
        <taxon>Bacillaceae</taxon>
        <taxon>Rossellomorea</taxon>
    </lineage>
</organism>
<dbReference type="Pfam" id="PF00753">
    <property type="entry name" value="Lactamase_B"/>
    <property type="match status" value="1"/>
</dbReference>
<dbReference type="PANTHER" id="PTHR42951">
    <property type="entry name" value="METALLO-BETA-LACTAMASE DOMAIN-CONTAINING"/>
    <property type="match status" value="1"/>
</dbReference>
<dbReference type="GO" id="GO:0016787">
    <property type="term" value="F:hydrolase activity"/>
    <property type="evidence" value="ECO:0007669"/>
    <property type="project" value="UniProtKB-KW"/>
</dbReference>
<dbReference type="EMBL" id="VTEZ01000003">
    <property type="protein sequence ID" value="TYS85636.1"/>
    <property type="molecule type" value="Genomic_DNA"/>
</dbReference>
<feature type="domain" description="Metallo-beta-lactamase" evidence="1">
    <location>
        <begin position="37"/>
        <end position="225"/>
    </location>
</feature>
<evidence type="ECO:0000259" key="1">
    <source>
        <dbReference type="SMART" id="SM00849"/>
    </source>
</evidence>
<evidence type="ECO:0000313" key="2">
    <source>
        <dbReference type="EMBL" id="TYS85636.1"/>
    </source>
</evidence>
<dbReference type="InterPro" id="IPR036866">
    <property type="entry name" value="RibonucZ/Hydroxyglut_hydro"/>
</dbReference>
<dbReference type="Proteomes" id="UP000324269">
    <property type="component" value="Unassembled WGS sequence"/>
</dbReference>
<protein>
    <submittedName>
        <fullName evidence="2">MBL fold metallo-hydrolase</fullName>
    </submittedName>
</protein>
<dbReference type="CDD" id="cd07743">
    <property type="entry name" value="metallo-hydrolase-like_MBL-fold"/>
    <property type="match status" value="1"/>
</dbReference>
<gene>
    <name evidence="2" type="ORF">FZC85_11705</name>
</gene>
<dbReference type="SUPFAM" id="SSF56281">
    <property type="entry name" value="Metallo-hydrolase/oxidoreductase"/>
    <property type="match status" value="1"/>
</dbReference>
<reference evidence="2 3" key="1">
    <citation type="submission" date="2019-08" db="EMBL/GenBank/DDBJ databases">
        <title>Bacillus genomes from the desert of Cuatro Cienegas, Coahuila.</title>
        <authorList>
            <person name="Olmedo-Alvarez G."/>
        </authorList>
    </citation>
    <scope>NUCLEOTIDE SEQUENCE [LARGE SCALE GENOMIC DNA]</scope>
    <source>
        <strain evidence="2 3">CH87b_3T</strain>
    </source>
</reference>